<feature type="domain" description="Response regulatory" evidence="8">
    <location>
        <begin position="5"/>
        <end position="121"/>
    </location>
</feature>
<feature type="domain" description="HTH luxR-type" evidence="7">
    <location>
        <begin position="144"/>
        <end position="209"/>
    </location>
</feature>
<evidence type="ECO:0000313" key="9">
    <source>
        <dbReference type="EMBL" id="MCK1783976.1"/>
    </source>
</evidence>
<keyword evidence="4" id="KW-0238">DNA-binding</keyword>
<protein>
    <submittedName>
        <fullName evidence="9">Response regulator</fullName>
    </submittedName>
</protein>
<organism evidence="9 10">
    <name type="scientific">Pseudomonas emilianonis</name>
    <dbReference type="NCBI Taxonomy" id="2915812"/>
    <lineage>
        <taxon>Bacteria</taxon>
        <taxon>Pseudomonadati</taxon>
        <taxon>Pseudomonadota</taxon>
        <taxon>Gammaproteobacteria</taxon>
        <taxon>Pseudomonadales</taxon>
        <taxon>Pseudomonadaceae</taxon>
        <taxon>Pseudomonas</taxon>
    </lineage>
</organism>
<dbReference type="InterPro" id="IPR016032">
    <property type="entry name" value="Sig_transdc_resp-reg_C-effctor"/>
</dbReference>
<dbReference type="CDD" id="cd06170">
    <property type="entry name" value="LuxR_C_like"/>
    <property type="match status" value="1"/>
</dbReference>
<dbReference type="PROSITE" id="PS00622">
    <property type="entry name" value="HTH_LUXR_1"/>
    <property type="match status" value="1"/>
</dbReference>
<evidence type="ECO:0000313" key="10">
    <source>
        <dbReference type="Proteomes" id="UP001317085"/>
    </source>
</evidence>
<evidence type="ECO:0000256" key="4">
    <source>
        <dbReference type="ARBA" id="ARBA00023125"/>
    </source>
</evidence>
<dbReference type="InterPro" id="IPR001789">
    <property type="entry name" value="Sig_transdc_resp-reg_receiver"/>
</dbReference>
<reference evidence="9 10" key="1">
    <citation type="submission" date="2022-02" db="EMBL/GenBank/DDBJ databases">
        <title>Comparative genomics of the first Antarctic Pseudomonas spp. capable of biotransforming 2,4,6-Trinitrotoluene.</title>
        <authorList>
            <person name="Cabrera M.A."/>
            <person name="Marquez S.L."/>
            <person name="Perez-Donoso J.M."/>
        </authorList>
    </citation>
    <scope>NUCLEOTIDE SEQUENCE [LARGE SCALE GENOMIC DNA]</scope>
    <source>
        <strain evidence="9 10">TNT11</strain>
    </source>
</reference>
<dbReference type="InterPro" id="IPR011006">
    <property type="entry name" value="CheY-like_superfamily"/>
</dbReference>
<keyword evidence="10" id="KW-1185">Reference proteome</keyword>
<dbReference type="Pfam" id="PF00072">
    <property type="entry name" value="Response_reg"/>
    <property type="match status" value="1"/>
</dbReference>
<dbReference type="PROSITE" id="PS50043">
    <property type="entry name" value="HTH_LUXR_2"/>
    <property type="match status" value="1"/>
</dbReference>
<dbReference type="SUPFAM" id="SSF52172">
    <property type="entry name" value="CheY-like"/>
    <property type="match status" value="1"/>
</dbReference>
<name>A0ABT0EE47_9PSED</name>
<dbReference type="SMART" id="SM00448">
    <property type="entry name" value="REC"/>
    <property type="match status" value="1"/>
</dbReference>
<dbReference type="PRINTS" id="PR00038">
    <property type="entry name" value="HTHLUXR"/>
</dbReference>
<keyword evidence="1 6" id="KW-0597">Phosphoprotein</keyword>
<keyword evidence="2" id="KW-0902">Two-component regulatory system</keyword>
<keyword evidence="5" id="KW-0804">Transcription</keyword>
<proteinExistence type="predicted"/>
<evidence type="ECO:0000259" key="7">
    <source>
        <dbReference type="PROSITE" id="PS50043"/>
    </source>
</evidence>
<evidence type="ECO:0000256" key="2">
    <source>
        <dbReference type="ARBA" id="ARBA00023012"/>
    </source>
</evidence>
<dbReference type="PANTHER" id="PTHR43214:SF3">
    <property type="entry name" value="RESPONSE REGULATOR UVRY"/>
    <property type="match status" value="1"/>
</dbReference>
<dbReference type="EMBL" id="JAKNRV010000032">
    <property type="protein sequence ID" value="MCK1783976.1"/>
    <property type="molecule type" value="Genomic_DNA"/>
</dbReference>
<dbReference type="PANTHER" id="PTHR43214">
    <property type="entry name" value="TWO-COMPONENT RESPONSE REGULATOR"/>
    <property type="match status" value="1"/>
</dbReference>
<evidence type="ECO:0000256" key="3">
    <source>
        <dbReference type="ARBA" id="ARBA00023015"/>
    </source>
</evidence>
<evidence type="ECO:0000256" key="6">
    <source>
        <dbReference type="PROSITE-ProRule" id="PRU00169"/>
    </source>
</evidence>
<dbReference type="InterPro" id="IPR000792">
    <property type="entry name" value="Tscrpt_reg_LuxR_C"/>
</dbReference>
<dbReference type="RefSeq" id="WP_247397518.1">
    <property type="nucleotide sequence ID" value="NZ_JAKNRV010000032.1"/>
</dbReference>
<evidence type="ECO:0000256" key="1">
    <source>
        <dbReference type="ARBA" id="ARBA00022553"/>
    </source>
</evidence>
<dbReference type="InterPro" id="IPR039420">
    <property type="entry name" value="WalR-like"/>
</dbReference>
<gene>
    <name evidence="9" type="ORF">L9Z73_06240</name>
</gene>
<comment type="caution">
    <text evidence="9">The sequence shown here is derived from an EMBL/GenBank/DDBJ whole genome shotgun (WGS) entry which is preliminary data.</text>
</comment>
<dbReference type="InterPro" id="IPR058245">
    <property type="entry name" value="NreC/VraR/RcsB-like_REC"/>
</dbReference>
<dbReference type="Gene3D" id="3.40.50.2300">
    <property type="match status" value="1"/>
</dbReference>
<dbReference type="PROSITE" id="PS50110">
    <property type="entry name" value="RESPONSE_REGULATORY"/>
    <property type="match status" value="1"/>
</dbReference>
<dbReference type="SMART" id="SM00421">
    <property type="entry name" value="HTH_LUXR"/>
    <property type="match status" value="1"/>
</dbReference>
<dbReference type="Pfam" id="PF00196">
    <property type="entry name" value="GerE"/>
    <property type="match status" value="1"/>
</dbReference>
<evidence type="ECO:0000259" key="8">
    <source>
        <dbReference type="PROSITE" id="PS50110"/>
    </source>
</evidence>
<dbReference type="SUPFAM" id="SSF46894">
    <property type="entry name" value="C-terminal effector domain of the bipartite response regulators"/>
    <property type="match status" value="1"/>
</dbReference>
<evidence type="ECO:0000256" key="5">
    <source>
        <dbReference type="ARBA" id="ARBA00023163"/>
    </source>
</evidence>
<accession>A0ABT0EE47</accession>
<sequence>MSECRLLLVDDHAMIREGLCALLAGVPELSVAGEAEDGQQAVAMCRALQPDLVLMDLNMPLLDGVSALTLIARRWPAILIIALTSTVSEHNAALALEAGAVGYVLKRSRREDLLQAIAQVRAGRIYIDSGLDAAQVMALRGAGHAASGVSLTGRERQVLKLVAEGARNRDVAEILCIGLKTVETHRLNLMKKLDAHNAADMTQWAYRLGLLGEDQ</sequence>
<dbReference type="CDD" id="cd17535">
    <property type="entry name" value="REC_NarL-like"/>
    <property type="match status" value="1"/>
</dbReference>
<keyword evidence="3" id="KW-0805">Transcription regulation</keyword>
<feature type="modified residue" description="4-aspartylphosphate" evidence="6">
    <location>
        <position position="56"/>
    </location>
</feature>
<dbReference type="Proteomes" id="UP001317085">
    <property type="component" value="Unassembled WGS sequence"/>
</dbReference>